<dbReference type="Proteomes" id="UP000265520">
    <property type="component" value="Unassembled WGS sequence"/>
</dbReference>
<sequence length="78" mass="9133">MRVHEELLNLAFAEEEAVTHHIKVLEDELKILHKKREEFRLNNKDEISLLLAKPRSLARLEAKAKSMGDDLKKIMEDL</sequence>
<keyword evidence="1" id="KW-0175">Coiled coil</keyword>
<evidence type="ECO:0000256" key="1">
    <source>
        <dbReference type="SAM" id="Coils"/>
    </source>
</evidence>
<proteinExistence type="predicted"/>
<dbReference type="EMBL" id="LXQA010849060">
    <property type="protein sequence ID" value="MCI73908.1"/>
    <property type="molecule type" value="Genomic_DNA"/>
</dbReference>
<organism evidence="2 3">
    <name type="scientific">Trifolium medium</name>
    <dbReference type="NCBI Taxonomy" id="97028"/>
    <lineage>
        <taxon>Eukaryota</taxon>
        <taxon>Viridiplantae</taxon>
        <taxon>Streptophyta</taxon>
        <taxon>Embryophyta</taxon>
        <taxon>Tracheophyta</taxon>
        <taxon>Spermatophyta</taxon>
        <taxon>Magnoliopsida</taxon>
        <taxon>eudicotyledons</taxon>
        <taxon>Gunneridae</taxon>
        <taxon>Pentapetalae</taxon>
        <taxon>rosids</taxon>
        <taxon>fabids</taxon>
        <taxon>Fabales</taxon>
        <taxon>Fabaceae</taxon>
        <taxon>Papilionoideae</taxon>
        <taxon>50 kb inversion clade</taxon>
        <taxon>NPAAA clade</taxon>
        <taxon>Hologalegina</taxon>
        <taxon>IRL clade</taxon>
        <taxon>Trifolieae</taxon>
        <taxon>Trifolium</taxon>
    </lineage>
</organism>
<keyword evidence="3" id="KW-1185">Reference proteome</keyword>
<comment type="caution">
    <text evidence="2">The sequence shown here is derived from an EMBL/GenBank/DDBJ whole genome shotgun (WGS) entry which is preliminary data.</text>
</comment>
<feature type="coiled-coil region" evidence="1">
    <location>
        <begin position="22"/>
        <end position="77"/>
    </location>
</feature>
<name>A0A392UM00_9FABA</name>
<evidence type="ECO:0000313" key="2">
    <source>
        <dbReference type="EMBL" id="MCI73908.1"/>
    </source>
</evidence>
<dbReference type="AlphaFoldDB" id="A0A392UM00"/>
<reference evidence="2 3" key="1">
    <citation type="journal article" date="2018" name="Front. Plant Sci.">
        <title>Red Clover (Trifolium pratense) and Zigzag Clover (T. medium) - A Picture of Genomic Similarities and Differences.</title>
        <authorList>
            <person name="Dluhosova J."/>
            <person name="Istvanek J."/>
            <person name="Nedelnik J."/>
            <person name="Repkova J."/>
        </authorList>
    </citation>
    <scope>NUCLEOTIDE SEQUENCE [LARGE SCALE GENOMIC DNA]</scope>
    <source>
        <strain evidence="3">cv. 10/8</strain>
        <tissue evidence="2">Leaf</tissue>
    </source>
</reference>
<feature type="non-terminal residue" evidence="2">
    <location>
        <position position="78"/>
    </location>
</feature>
<evidence type="ECO:0000313" key="3">
    <source>
        <dbReference type="Proteomes" id="UP000265520"/>
    </source>
</evidence>
<protein>
    <submittedName>
        <fullName evidence="2">Uncharacterized protein</fullName>
    </submittedName>
</protein>
<accession>A0A392UM00</accession>